<evidence type="ECO:0000256" key="1">
    <source>
        <dbReference type="ARBA" id="ARBA00022694"/>
    </source>
</evidence>
<dbReference type="GO" id="GO:0005655">
    <property type="term" value="C:nucleolar ribonuclease P complex"/>
    <property type="evidence" value="ECO:0007669"/>
    <property type="project" value="TreeGrafter"/>
</dbReference>
<proteinExistence type="inferred from homology"/>
<evidence type="ECO:0000256" key="2">
    <source>
        <dbReference type="ARBA" id="ARBA00022723"/>
    </source>
</evidence>
<keyword evidence="7" id="KW-1185">Reference proteome</keyword>
<keyword evidence="2" id="KW-0479">Metal-binding</keyword>
<dbReference type="PANTHER" id="PTHR14742:SF0">
    <property type="entry name" value="RIBONUCLEASE P PROTEIN SUBUNIT P21"/>
    <property type="match status" value="1"/>
</dbReference>
<evidence type="ECO:0000313" key="7">
    <source>
        <dbReference type="Proteomes" id="UP001140560"/>
    </source>
</evidence>
<comment type="similarity">
    <text evidence="4">Belongs to the eukaryotic/archaeal RNase P protein component 4 family.</text>
</comment>
<evidence type="ECO:0000313" key="6">
    <source>
        <dbReference type="EMBL" id="KAJ4369188.1"/>
    </source>
</evidence>
<keyword evidence="1" id="KW-0819">tRNA processing</keyword>
<name>A0A9W8Y9B4_9PLEO</name>
<dbReference type="PANTHER" id="PTHR14742">
    <property type="entry name" value="RIBONUCLEASE P SUBUNIT P21"/>
    <property type="match status" value="1"/>
</dbReference>
<feature type="region of interest" description="Disordered" evidence="5">
    <location>
        <begin position="179"/>
        <end position="221"/>
    </location>
</feature>
<dbReference type="GO" id="GO:0008033">
    <property type="term" value="P:tRNA processing"/>
    <property type="evidence" value="ECO:0007669"/>
    <property type="project" value="UniProtKB-KW"/>
</dbReference>
<gene>
    <name evidence="6" type="ORF">N0V83_006273</name>
</gene>
<evidence type="ECO:0008006" key="8">
    <source>
        <dbReference type="Google" id="ProtNLM"/>
    </source>
</evidence>
<protein>
    <recommendedName>
        <fullName evidence="8">Rpr2-domain-containing protein</fullName>
    </recommendedName>
</protein>
<dbReference type="InterPro" id="IPR007175">
    <property type="entry name" value="Rpr2/Snm1/Rpp21"/>
</dbReference>
<dbReference type="Gene3D" id="6.20.50.20">
    <property type="match status" value="1"/>
</dbReference>
<feature type="compositionally biased region" description="Polar residues" evidence="5">
    <location>
        <begin position="203"/>
        <end position="221"/>
    </location>
</feature>
<organism evidence="6 7">
    <name type="scientific">Neocucurbitaria cava</name>
    <dbReference type="NCBI Taxonomy" id="798079"/>
    <lineage>
        <taxon>Eukaryota</taxon>
        <taxon>Fungi</taxon>
        <taxon>Dikarya</taxon>
        <taxon>Ascomycota</taxon>
        <taxon>Pezizomycotina</taxon>
        <taxon>Dothideomycetes</taxon>
        <taxon>Pleosporomycetidae</taxon>
        <taxon>Pleosporales</taxon>
        <taxon>Pleosporineae</taxon>
        <taxon>Cucurbitariaceae</taxon>
        <taxon>Neocucurbitaria</taxon>
    </lineage>
</organism>
<keyword evidence="3" id="KW-0862">Zinc</keyword>
<accession>A0A9W8Y9B4</accession>
<evidence type="ECO:0000256" key="4">
    <source>
        <dbReference type="ARBA" id="ARBA00038402"/>
    </source>
</evidence>
<dbReference type="EMBL" id="JAPEUY010000010">
    <property type="protein sequence ID" value="KAJ4369188.1"/>
    <property type="molecule type" value="Genomic_DNA"/>
</dbReference>
<evidence type="ECO:0000256" key="5">
    <source>
        <dbReference type="SAM" id="MobiDB-lite"/>
    </source>
</evidence>
<dbReference type="AlphaFoldDB" id="A0A9W8Y9B4"/>
<dbReference type="Pfam" id="PF04032">
    <property type="entry name" value="Rpr2"/>
    <property type="match status" value="1"/>
</dbReference>
<reference evidence="6" key="1">
    <citation type="submission" date="2022-10" db="EMBL/GenBank/DDBJ databases">
        <title>Tapping the CABI collections for fungal endophytes: first genome assemblies for Collariella, Neodidymelliopsis, Ascochyta clinopodiicola, Didymella pomorum, Didymosphaeria variabile, Neocosmospora piperis and Neocucurbitaria cava.</title>
        <authorList>
            <person name="Hill R."/>
        </authorList>
    </citation>
    <scope>NUCLEOTIDE SEQUENCE</scope>
    <source>
        <strain evidence="6">IMI 356814</strain>
    </source>
</reference>
<evidence type="ECO:0000256" key="3">
    <source>
        <dbReference type="ARBA" id="ARBA00022833"/>
    </source>
</evidence>
<feature type="region of interest" description="Disordered" evidence="5">
    <location>
        <begin position="75"/>
        <end position="99"/>
    </location>
</feature>
<dbReference type="OrthoDB" id="128536at2759"/>
<dbReference type="Proteomes" id="UP001140560">
    <property type="component" value="Unassembled WGS sequence"/>
</dbReference>
<dbReference type="GO" id="GO:0046872">
    <property type="term" value="F:metal ion binding"/>
    <property type="evidence" value="ECO:0007669"/>
    <property type="project" value="UniProtKB-KW"/>
</dbReference>
<comment type="caution">
    <text evidence="6">The sequence shown here is derived from an EMBL/GenBank/DDBJ whole genome shotgun (WGS) entry which is preliminary data.</text>
</comment>
<sequence length="221" mass="24162">MKYYTADPTVDVAAAEQDRFCRVLCSVRHKLGIMSKAKPSKPKGVPNKHLHARTTFLYQAAMYLTLQNGADGSKACLNSRDTTARSEEPQEGPQLERPSPIALQLGSDLQQVSRKGQLRLSVDLKRSMCKSCNAILVPGRTAIQVIENKSKSGKKKWADVLVLECKLCGSTKRFPIGAPKQLKRSKREPVAKETMSVPVAEDTPQSDSAALTGTDQSYAMG</sequence>